<evidence type="ECO:0000313" key="1">
    <source>
        <dbReference type="EMBL" id="PTE13208.1"/>
    </source>
</evidence>
<evidence type="ECO:0008006" key="3">
    <source>
        <dbReference type="Google" id="ProtNLM"/>
    </source>
</evidence>
<evidence type="ECO:0000313" key="2">
    <source>
        <dbReference type="Proteomes" id="UP000241362"/>
    </source>
</evidence>
<name>A0A2T4J5U1_FUSBL</name>
<keyword evidence="2" id="KW-1185">Reference proteome</keyword>
<organism evidence="1 2">
    <name type="scientific">Fuscovulum blasticum DSM 2131</name>
    <dbReference type="NCBI Taxonomy" id="1188250"/>
    <lineage>
        <taxon>Bacteria</taxon>
        <taxon>Pseudomonadati</taxon>
        <taxon>Pseudomonadota</taxon>
        <taxon>Alphaproteobacteria</taxon>
        <taxon>Rhodobacterales</taxon>
        <taxon>Paracoccaceae</taxon>
        <taxon>Pseudogemmobacter</taxon>
    </lineage>
</organism>
<sequence length="119" mass="13765">MKRIVRELQVSRNTVRKILRSDEADFSYERERQPMPRFGPWQGQLEQFLSGNAGKSCRDRLTLIQIIEDLRRIGAQRCAFHISSTHARRQRCQLSQAPLDEGIRLGRGGSARNEAGWRS</sequence>
<accession>A0A2T4J5U1</accession>
<gene>
    <name evidence="1" type="ORF">C5F44_14950</name>
</gene>
<comment type="caution">
    <text evidence="1">The sequence shown here is derived from an EMBL/GenBank/DDBJ whole genome shotgun (WGS) entry which is preliminary data.</text>
</comment>
<dbReference type="EMBL" id="PZKE01000017">
    <property type="protein sequence ID" value="PTE13208.1"/>
    <property type="molecule type" value="Genomic_DNA"/>
</dbReference>
<dbReference type="AlphaFoldDB" id="A0A2T4J5U1"/>
<reference evidence="1 2" key="1">
    <citation type="submission" date="2018-03" db="EMBL/GenBank/DDBJ databases">
        <title>Rhodobacter blasticus.</title>
        <authorList>
            <person name="Meyer T.E."/>
            <person name="Miller S."/>
            <person name="Lodha T."/>
            <person name="Gandham S."/>
            <person name="Chintalapati S."/>
            <person name="Chintalapati V.R."/>
        </authorList>
    </citation>
    <scope>NUCLEOTIDE SEQUENCE [LARGE SCALE GENOMIC DNA]</scope>
    <source>
        <strain evidence="1 2">DSM 2131</strain>
    </source>
</reference>
<protein>
    <recommendedName>
        <fullName evidence="3">HTH IS21-type domain-containing protein</fullName>
    </recommendedName>
</protein>
<dbReference type="Proteomes" id="UP000241362">
    <property type="component" value="Unassembled WGS sequence"/>
</dbReference>
<proteinExistence type="predicted"/>